<dbReference type="SUPFAM" id="SSF161098">
    <property type="entry name" value="MetI-like"/>
    <property type="match status" value="1"/>
</dbReference>
<sequence>MKRRTGSVRLWAAAFWLLVWEGASLALAATTGGRMLLLASPVQALGRLLALAGTAAFWQAVAFSSLRILGGFLLACALAAVLAPLAARFQWVRDLLSPLVAVVKAVPVVSFIILALIFFSSENLSLLISALMVFPPVYLNVLEGIGHTDRQLLEMARVFRVPVSRQLRGIYLPAVLPYFRSAVSLGLGLCWKSGAAAEVIGLPAGSIGEALYTAKVYFQTGDLFAWTAVIVTVSVIFERLFLRLVDAAVRKAGS</sequence>
<evidence type="ECO:0000256" key="4">
    <source>
        <dbReference type="ARBA" id="ARBA00022692"/>
    </source>
</evidence>
<reference evidence="10" key="1">
    <citation type="submission" date="2018-12" db="EMBL/GenBank/DDBJ databases">
        <title>Dusodibacter welbiota gen. nov., sp. nov., isolated from human faeces and emended description of the Oscillibacter genus.</title>
        <authorList>
            <person name="Le Roy T."/>
            <person name="Van der Smissen P."/>
            <person name="Delzenne N."/>
            <person name="Muccioli G."/>
            <person name="Collet J.F."/>
            <person name="Cani P.D."/>
        </authorList>
    </citation>
    <scope>NUCLEOTIDE SEQUENCE [LARGE SCALE GENOMIC DNA]</scope>
    <source>
        <strain evidence="10">J115</strain>
    </source>
</reference>
<evidence type="ECO:0000256" key="7">
    <source>
        <dbReference type="RuleBase" id="RU363032"/>
    </source>
</evidence>
<dbReference type="InterPro" id="IPR035906">
    <property type="entry name" value="MetI-like_sf"/>
</dbReference>
<dbReference type="GeneID" id="89523598"/>
<organism evidence="9 10">
    <name type="scientific">Dysosmobacter welbionis</name>
    <dbReference type="NCBI Taxonomy" id="2093857"/>
    <lineage>
        <taxon>Bacteria</taxon>
        <taxon>Bacillati</taxon>
        <taxon>Bacillota</taxon>
        <taxon>Clostridia</taxon>
        <taxon>Eubacteriales</taxon>
        <taxon>Oscillospiraceae</taxon>
        <taxon>Dysosmobacter</taxon>
    </lineage>
</organism>
<evidence type="ECO:0000259" key="8">
    <source>
        <dbReference type="PROSITE" id="PS50928"/>
    </source>
</evidence>
<dbReference type="RefSeq" id="WP_136891435.1">
    <property type="nucleotide sequence ID" value="NZ_CAUWCU010000016.1"/>
</dbReference>
<feature type="domain" description="ABC transmembrane type-1" evidence="8">
    <location>
        <begin position="57"/>
        <end position="241"/>
    </location>
</feature>
<proteinExistence type="inferred from homology"/>
<dbReference type="InterPro" id="IPR000515">
    <property type="entry name" value="MetI-like"/>
</dbReference>
<keyword evidence="10" id="KW-1185">Reference proteome</keyword>
<comment type="similarity">
    <text evidence="7">Belongs to the binding-protein-dependent transport system permease family.</text>
</comment>
<dbReference type="Gene3D" id="1.10.3720.10">
    <property type="entry name" value="MetI-like"/>
    <property type="match status" value="1"/>
</dbReference>
<evidence type="ECO:0000313" key="9">
    <source>
        <dbReference type="EMBL" id="QCI59862.1"/>
    </source>
</evidence>
<evidence type="ECO:0000256" key="1">
    <source>
        <dbReference type="ARBA" id="ARBA00004651"/>
    </source>
</evidence>
<dbReference type="PANTHER" id="PTHR30151:SF0">
    <property type="entry name" value="ABC TRANSPORTER PERMEASE PROTEIN MJ0413-RELATED"/>
    <property type="match status" value="1"/>
</dbReference>
<feature type="transmembrane region" description="Helical" evidence="7">
    <location>
        <begin position="99"/>
        <end position="119"/>
    </location>
</feature>
<evidence type="ECO:0000313" key="10">
    <source>
        <dbReference type="Proteomes" id="UP000298642"/>
    </source>
</evidence>
<dbReference type="Proteomes" id="UP000298642">
    <property type="component" value="Chromosome"/>
</dbReference>
<evidence type="ECO:0000256" key="6">
    <source>
        <dbReference type="ARBA" id="ARBA00023136"/>
    </source>
</evidence>
<dbReference type="KEGG" id="obj:EIO64_12060"/>
<dbReference type="PROSITE" id="PS50928">
    <property type="entry name" value="ABC_TM1"/>
    <property type="match status" value="1"/>
</dbReference>
<keyword evidence="5 7" id="KW-1133">Transmembrane helix</keyword>
<feature type="transmembrane region" description="Helical" evidence="7">
    <location>
        <begin position="126"/>
        <end position="145"/>
    </location>
</feature>
<keyword evidence="3" id="KW-1003">Cell membrane</keyword>
<evidence type="ECO:0000256" key="3">
    <source>
        <dbReference type="ARBA" id="ARBA00022475"/>
    </source>
</evidence>
<evidence type="ECO:0000256" key="5">
    <source>
        <dbReference type="ARBA" id="ARBA00022989"/>
    </source>
</evidence>
<evidence type="ECO:0000256" key="2">
    <source>
        <dbReference type="ARBA" id="ARBA00022448"/>
    </source>
</evidence>
<feature type="transmembrane region" description="Helical" evidence="7">
    <location>
        <begin position="68"/>
        <end position="87"/>
    </location>
</feature>
<dbReference type="PANTHER" id="PTHR30151">
    <property type="entry name" value="ALKANE SULFONATE ABC TRANSPORTER-RELATED, MEMBRANE SUBUNIT"/>
    <property type="match status" value="1"/>
</dbReference>
<protein>
    <submittedName>
        <fullName evidence="9">ABC transporter permease subunit</fullName>
    </submittedName>
</protein>
<dbReference type="GO" id="GO:0005886">
    <property type="term" value="C:plasma membrane"/>
    <property type="evidence" value="ECO:0007669"/>
    <property type="project" value="UniProtKB-SubCell"/>
</dbReference>
<name>A0A4D7B0T6_9FIRM</name>
<keyword evidence="2 7" id="KW-0813">Transport</keyword>
<keyword evidence="4 7" id="KW-0812">Transmembrane</keyword>
<keyword evidence="6 7" id="KW-0472">Membrane</keyword>
<accession>A0A4D7B0T6</accession>
<feature type="transmembrane region" description="Helical" evidence="7">
    <location>
        <begin position="223"/>
        <end position="242"/>
    </location>
</feature>
<dbReference type="AlphaFoldDB" id="A0A4D7B0T6"/>
<dbReference type="GO" id="GO:0055085">
    <property type="term" value="P:transmembrane transport"/>
    <property type="evidence" value="ECO:0007669"/>
    <property type="project" value="InterPro"/>
</dbReference>
<gene>
    <name evidence="9" type="ORF">EIO64_12060</name>
</gene>
<comment type="subcellular location">
    <subcellularLocation>
        <location evidence="1 7">Cell membrane</location>
        <topology evidence="1 7">Multi-pass membrane protein</topology>
    </subcellularLocation>
</comment>
<dbReference type="Pfam" id="PF00528">
    <property type="entry name" value="BPD_transp_1"/>
    <property type="match status" value="1"/>
</dbReference>
<dbReference type="EMBL" id="CP034413">
    <property type="protein sequence ID" value="QCI59862.1"/>
    <property type="molecule type" value="Genomic_DNA"/>
</dbReference>
<feature type="transmembrane region" description="Helical" evidence="7">
    <location>
        <begin position="44"/>
        <end position="61"/>
    </location>
</feature>
<dbReference type="CDD" id="cd06261">
    <property type="entry name" value="TM_PBP2"/>
    <property type="match status" value="1"/>
</dbReference>